<dbReference type="InParanoid" id="A0A3N4LNT4"/>
<feature type="transmembrane region" description="Helical" evidence="2">
    <location>
        <begin position="137"/>
        <end position="157"/>
    </location>
</feature>
<feature type="transmembrane region" description="Helical" evidence="2">
    <location>
        <begin position="257"/>
        <end position="280"/>
    </location>
</feature>
<evidence type="ECO:0000313" key="4">
    <source>
        <dbReference type="Proteomes" id="UP000267821"/>
    </source>
</evidence>
<keyword evidence="2" id="KW-1133">Transmembrane helix</keyword>
<feature type="transmembrane region" description="Helical" evidence="2">
    <location>
        <begin position="365"/>
        <end position="387"/>
    </location>
</feature>
<accession>A0A3N4LNT4</accession>
<feature type="region of interest" description="Disordered" evidence="1">
    <location>
        <begin position="412"/>
        <end position="448"/>
    </location>
</feature>
<sequence>MSILTPTITVIIIWALFVILTITIALRFYALRIHSRRKEQFLSRHPNRTLLSPPPNGTITCKVVLTATINALHILTLLYCVAVTLAVIWGYDLADERRALVIQYGGAENDVGNVLLGDGEVGKFRRYLRTLGLAMELAYVVIIWILKGGLIAVGWQVGKGLGLWGSRSMAEAETVNFNASEGNGASAGREKPMDAETKSMISLAKAVLYTLGGGTIITFLGVIIYKCIVIGMSLSRNEVQDITSHGLREEVVEAQKATIVAAVGSLGTYLLSIVLAIILLSISQSTHQPHQPDLHPRSPVLLYGGIFTLFLIVFTAAASSARTGFILMNTNSIQPRIGDLITGGILFGRVTDSTYGEALGLNEKVFAVLEMMLGGTALCIPGMRVLFDSARDIQTRQSLRSSTLLSISELPSPASVRESASRPLETRSETAPVLQQQGDVLQSRSSSYNSDPYTAIAARIASFAQGPEVETIGTRAITRRDRSRSRSRSRSRNRSRKGSHSTGRNHGHVAPGAQLQQQGNNQQRQIEEQVQWLPEQQGRQNQHQQGRHRVRTEAMEGYSQRSRENVRRDRVEWDRHNTVQGSSRGPVALIPPLSISKQPQQFQGSSEKSLPPLPLASE</sequence>
<keyword evidence="2" id="KW-0472">Membrane</keyword>
<dbReference type="EMBL" id="ML121541">
    <property type="protein sequence ID" value="RPB24573.1"/>
    <property type="molecule type" value="Genomic_DNA"/>
</dbReference>
<evidence type="ECO:0000256" key="1">
    <source>
        <dbReference type="SAM" id="MobiDB-lite"/>
    </source>
</evidence>
<feature type="transmembrane region" description="Helical" evidence="2">
    <location>
        <begin position="300"/>
        <end position="321"/>
    </location>
</feature>
<evidence type="ECO:0000313" key="3">
    <source>
        <dbReference type="EMBL" id="RPB24573.1"/>
    </source>
</evidence>
<reference evidence="3 4" key="1">
    <citation type="journal article" date="2018" name="Nat. Ecol. Evol.">
        <title>Pezizomycetes genomes reveal the molecular basis of ectomycorrhizal truffle lifestyle.</title>
        <authorList>
            <person name="Murat C."/>
            <person name="Payen T."/>
            <person name="Noel B."/>
            <person name="Kuo A."/>
            <person name="Morin E."/>
            <person name="Chen J."/>
            <person name="Kohler A."/>
            <person name="Krizsan K."/>
            <person name="Balestrini R."/>
            <person name="Da Silva C."/>
            <person name="Montanini B."/>
            <person name="Hainaut M."/>
            <person name="Levati E."/>
            <person name="Barry K.W."/>
            <person name="Belfiori B."/>
            <person name="Cichocki N."/>
            <person name="Clum A."/>
            <person name="Dockter R.B."/>
            <person name="Fauchery L."/>
            <person name="Guy J."/>
            <person name="Iotti M."/>
            <person name="Le Tacon F."/>
            <person name="Lindquist E.A."/>
            <person name="Lipzen A."/>
            <person name="Malagnac F."/>
            <person name="Mello A."/>
            <person name="Molinier V."/>
            <person name="Miyauchi S."/>
            <person name="Poulain J."/>
            <person name="Riccioni C."/>
            <person name="Rubini A."/>
            <person name="Sitrit Y."/>
            <person name="Splivallo R."/>
            <person name="Traeger S."/>
            <person name="Wang M."/>
            <person name="Zifcakova L."/>
            <person name="Wipf D."/>
            <person name="Zambonelli A."/>
            <person name="Paolocci F."/>
            <person name="Nowrousian M."/>
            <person name="Ottonello S."/>
            <person name="Baldrian P."/>
            <person name="Spatafora J.W."/>
            <person name="Henrissat B."/>
            <person name="Nagy L.G."/>
            <person name="Aury J.M."/>
            <person name="Wincker P."/>
            <person name="Grigoriev I.V."/>
            <person name="Bonfante P."/>
            <person name="Martin F.M."/>
        </authorList>
    </citation>
    <scope>NUCLEOTIDE SEQUENCE [LARGE SCALE GENOMIC DNA]</scope>
    <source>
        <strain evidence="3 4">ATCC MYA-4762</strain>
    </source>
</reference>
<feature type="transmembrane region" description="Helical" evidence="2">
    <location>
        <begin position="206"/>
        <end position="225"/>
    </location>
</feature>
<keyword evidence="2" id="KW-0812">Transmembrane</keyword>
<feature type="region of interest" description="Disordered" evidence="1">
    <location>
        <begin position="471"/>
        <end position="618"/>
    </location>
</feature>
<feature type="compositionally biased region" description="Low complexity" evidence="1">
    <location>
        <begin position="514"/>
        <end position="524"/>
    </location>
</feature>
<feature type="transmembrane region" description="Helical" evidence="2">
    <location>
        <begin position="6"/>
        <end position="30"/>
    </location>
</feature>
<feature type="compositionally biased region" description="Basic and acidic residues" evidence="1">
    <location>
        <begin position="561"/>
        <end position="577"/>
    </location>
</feature>
<gene>
    <name evidence="3" type="ORF">L211DRAFT_176884</name>
</gene>
<name>A0A3N4LNT4_9PEZI</name>
<proteinExistence type="predicted"/>
<keyword evidence="4" id="KW-1185">Reference proteome</keyword>
<organism evidence="3 4">
    <name type="scientific">Terfezia boudieri ATCC MYA-4762</name>
    <dbReference type="NCBI Taxonomy" id="1051890"/>
    <lineage>
        <taxon>Eukaryota</taxon>
        <taxon>Fungi</taxon>
        <taxon>Dikarya</taxon>
        <taxon>Ascomycota</taxon>
        <taxon>Pezizomycotina</taxon>
        <taxon>Pezizomycetes</taxon>
        <taxon>Pezizales</taxon>
        <taxon>Pezizaceae</taxon>
        <taxon>Terfezia</taxon>
    </lineage>
</organism>
<protein>
    <submittedName>
        <fullName evidence="3">Uncharacterized protein</fullName>
    </submittedName>
</protein>
<feature type="compositionally biased region" description="Basic residues" evidence="1">
    <location>
        <begin position="481"/>
        <end position="507"/>
    </location>
</feature>
<dbReference type="AlphaFoldDB" id="A0A3N4LNT4"/>
<dbReference type="OrthoDB" id="5404434at2759"/>
<dbReference type="Proteomes" id="UP000267821">
    <property type="component" value="Unassembled WGS sequence"/>
</dbReference>
<evidence type="ECO:0000256" key="2">
    <source>
        <dbReference type="SAM" id="Phobius"/>
    </source>
</evidence>
<feature type="compositionally biased region" description="Polar residues" evidence="1">
    <location>
        <begin position="595"/>
        <end position="608"/>
    </location>
</feature>
<feature type="compositionally biased region" description="Polar residues" evidence="1">
    <location>
        <begin position="433"/>
        <end position="448"/>
    </location>
</feature>
<feature type="transmembrane region" description="Helical" evidence="2">
    <location>
        <begin position="72"/>
        <end position="91"/>
    </location>
</feature>